<dbReference type="Proteomes" id="UP000582213">
    <property type="component" value="Unassembled WGS sequence"/>
</dbReference>
<keyword evidence="1" id="KW-1133">Transmembrane helix</keyword>
<feature type="transmembrane region" description="Helical" evidence="1">
    <location>
        <begin position="56"/>
        <end position="73"/>
    </location>
</feature>
<dbReference type="Proteomes" id="UP000427373">
    <property type="component" value="Chromosome"/>
</dbReference>
<reference evidence="3 4" key="1">
    <citation type="submission" date="2019-10" db="EMBL/GenBank/DDBJ databases">
        <title>Genome Sequences from Six Type Strain Members of the Archaeal Family Sulfolobaceae: Acidianus ambivalens, Acidianus infernus, Metallosphaera prunae, Stygiolobus azoricus, Sulfolobus metallicus, and Sulfurisphaera ohwakuensis.</title>
        <authorList>
            <person name="Counts J.A."/>
            <person name="Kelly R.M."/>
        </authorList>
    </citation>
    <scope>NUCLEOTIDE SEQUENCE [LARGE SCALE GENOMIC DNA]</scope>
    <source>
        <strain evidence="3 4">TA-1</strain>
    </source>
</reference>
<feature type="transmembrane region" description="Helical" evidence="1">
    <location>
        <begin position="79"/>
        <end position="101"/>
    </location>
</feature>
<keyword evidence="1" id="KW-0812">Transmembrane</keyword>
<dbReference type="AlphaFoldDB" id="A0A650CKR0"/>
<sequence length="176" mass="20616">MNKIFYYLLPLDIFLILPFTFSFLSYSPAIPMLFHYLILGISIFLSNKFYSLSRKFLFVALPIIIFWHLPWFFDYATSVYFIWIIDVISMTISGVLIGSSISKFSINFLVFLFFLWMIGDSLLSYMWIIGFSLYSSPYSIYPRYELPAAGSIVFVVMDILGVYILLKLFFAKIFTN</sequence>
<accession>A0A650CKR0</accession>
<feature type="transmembrane region" description="Helical" evidence="1">
    <location>
        <begin position="32"/>
        <end position="49"/>
    </location>
</feature>
<keyword evidence="4" id="KW-1185">Reference proteome</keyword>
<dbReference type="GeneID" id="42802564"/>
<evidence type="ECO:0000313" key="3">
    <source>
        <dbReference type="EMBL" id="QGR18338.1"/>
    </source>
</evidence>
<feature type="transmembrane region" description="Helical" evidence="1">
    <location>
        <begin position="148"/>
        <end position="170"/>
    </location>
</feature>
<protein>
    <submittedName>
        <fullName evidence="3">DUF1404 domain-containing protein</fullName>
    </submittedName>
</protein>
<feature type="transmembrane region" description="Helical" evidence="1">
    <location>
        <begin position="108"/>
        <end position="128"/>
    </location>
</feature>
<reference evidence="2 5" key="2">
    <citation type="submission" date="2020-08" db="EMBL/GenBank/DDBJ databases">
        <title>Genomic Encyclopedia of Type Strains, Phase IV (KMG-IV): sequencing the most valuable type-strain genomes for metagenomic binning, comparative biology and taxonomic classification.</title>
        <authorList>
            <person name="Goeker M."/>
        </authorList>
    </citation>
    <scope>NUCLEOTIDE SEQUENCE [LARGE SCALE GENOMIC DNA]</scope>
    <source>
        <strain evidence="2 5">DSM 12421</strain>
    </source>
</reference>
<keyword evidence="1" id="KW-0472">Membrane</keyword>
<dbReference type="EMBL" id="CP045484">
    <property type="protein sequence ID" value="QGR18338.1"/>
    <property type="molecule type" value="Genomic_DNA"/>
</dbReference>
<dbReference type="Pfam" id="PF07185">
    <property type="entry name" value="DUF1404"/>
    <property type="match status" value="1"/>
</dbReference>
<evidence type="ECO:0000313" key="5">
    <source>
        <dbReference type="Proteomes" id="UP000582213"/>
    </source>
</evidence>
<dbReference type="EMBL" id="JACHFY010000006">
    <property type="protein sequence ID" value="MBB5253679.1"/>
    <property type="molecule type" value="Genomic_DNA"/>
</dbReference>
<name>A0A650CKR0_SULOH</name>
<evidence type="ECO:0000313" key="4">
    <source>
        <dbReference type="Proteomes" id="UP000427373"/>
    </source>
</evidence>
<gene>
    <name evidence="3" type="ORF">D1869_14915</name>
    <name evidence="2" type="ORF">HNQ62_001449</name>
</gene>
<dbReference type="OrthoDB" id="40629at2157"/>
<proteinExistence type="predicted"/>
<dbReference type="InterPro" id="IPR009844">
    <property type="entry name" value="DUF1404"/>
</dbReference>
<organism evidence="3 4">
    <name type="scientific">Sulfurisphaera ohwakuensis</name>
    <dbReference type="NCBI Taxonomy" id="69656"/>
    <lineage>
        <taxon>Archaea</taxon>
        <taxon>Thermoproteota</taxon>
        <taxon>Thermoprotei</taxon>
        <taxon>Sulfolobales</taxon>
        <taxon>Sulfolobaceae</taxon>
        <taxon>Sulfurisphaera</taxon>
    </lineage>
</organism>
<evidence type="ECO:0000313" key="2">
    <source>
        <dbReference type="EMBL" id="MBB5253679.1"/>
    </source>
</evidence>
<dbReference type="KEGG" id="soh:D1869_14915"/>
<feature type="transmembrane region" description="Helical" evidence="1">
    <location>
        <begin position="7"/>
        <end position="26"/>
    </location>
</feature>
<dbReference type="RefSeq" id="WP_156015830.1">
    <property type="nucleotide sequence ID" value="NZ_CP045484.1"/>
</dbReference>
<evidence type="ECO:0000256" key="1">
    <source>
        <dbReference type="SAM" id="Phobius"/>
    </source>
</evidence>